<protein>
    <submittedName>
        <fullName evidence="1">Uncharacterized protein</fullName>
    </submittedName>
</protein>
<proteinExistence type="predicted"/>
<accession>A0A0Q9YFH5</accession>
<sequence>MAILTMYRSAIESNLNDQDELFKEAERSTSKDSFLLSALGKSLTPGLRNKDQVWAAVNEKIARVQGLLDAADPAQQAQDKKRRMGF</sequence>
<evidence type="ECO:0000313" key="1">
    <source>
        <dbReference type="EMBL" id="KRG19327.1"/>
    </source>
</evidence>
<dbReference type="Proteomes" id="UP000051494">
    <property type="component" value="Unassembled WGS sequence"/>
</dbReference>
<organism evidence="1">
    <name type="scientific">Candidatus Berkiella cookevillensis</name>
    <dbReference type="NCBI Taxonomy" id="437022"/>
    <lineage>
        <taxon>Bacteria</taxon>
        <taxon>Pseudomonadati</taxon>
        <taxon>Pseudomonadota</taxon>
        <taxon>Gammaproteobacteria</taxon>
        <taxon>Candidatus Berkiellales</taxon>
        <taxon>Candidatus Berkiellaceae</taxon>
        <taxon>Candidatus Berkiella</taxon>
    </lineage>
</organism>
<name>A0A0Q9YFH5_9GAMM</name>
<reference evidence="2" key="2">
    <citation type="journal article" date="2016" name="Genome Announc.">
        <title>Draft Genome Sequences of Two Novel Amoeba-Resistant Intranuclear Bacteria, 'Candidatus Berkiella cookevillensis' and 'Candidatus Berkiella aquae'.</title>
        <authorList>
            <person name="Mehari Y.T."/>
            <person name="Arivett B.A."/>
            <person name="Farone A.L."/>
            <person name="Gunderson J.H."/>
            <person name="Farone M.B."/>
        </authorList>
    </citation>
    <scope>NUCLEOTIDE SEQUENCE</scope>
    <source>
        <strain evidence="2">CC99</strain>
    </source>
</reference>
<evidence type="ECO:0000313" key="2">
    <source>
        <dbReference type="EMBL" id="MCS5708941.1"/>
    </source>
</evidence>
<evidence type="ECO:0000313" key="3">
    <source>
        <dbReference type="Proteomes" id="UP000051494"/>
    </source>
</evidence>
<comment type="caution">
    <text evidence="1">The sequence shown here is derived from an EMBL/GenBank/DDBJ whole genome shotgun (WGS) entry which is preliminary data.</text>
</comment>
<keyword evidence="3" id="KW-1185">Reference proteome</keyword>
<reference evidence="1" key="1">
    <citation type="submission" date="2015-09" db="EMBL/GenBank/DDBJ databases">
        <title>Draft Genome Sequences of Two Novel Amoeba-resistant Intranuclear Bacteria, Candidatus Berkiella cookevillensis and Candidatus Berkiella aquae.</title>
        <authorList>
            <person name="Mehari Y.T."/>
            <person name="Arivett B.A."/>
            <person name="Farone A.L."/>
            <person name="Gunderson J.H."/>
            <person name="Farone M.B."/>
        </authorList>
    </citation>
    <scope>NUCLEOTIDE SEQUENCE [LARGE SCALE GENOMIC DNA]</scope>
    <source>
        <strain evidence="1">CC99</strain>
    </source>
</reference>
<dbReference type="AlphaFoldDB" id="A0A0Q9YFH5"/>
<reference evidence="2" key="3">
    <citation type="submission" date="2021-06" db="EMBL/GenBank/DDBJ databases">
        <title>Genomic Description and Analysis of Intracellular Bacteria, Candidatus Berkiella cookevillensis and Candidatus Berkiella aquae.</title>
        <authorList>
            <person name="Kidane D.T."/>
            <person name="Mehari Y.T."/>
            <person name="Rice F.C."/>
            <person name="Arivett B.A."/>
            <person name="Farone A.L."/>
            <person name="Berk S.G."/>
            <person name="Farone M.B."/>
        </authorList>
    </citation>
    <scope>NUCLEOTIDE SEQUENCE</scope>
    <source>
        <strain evidence="2">CC99</strain>
    </source>
</reference>
<gene>
    <name evidence="2" type="ORF">CC99x_008510</name>
    <name evidence="1" type="ORF">CC99x_00856</name>
</gene>
<dbReference type="RefSeq" id="WP_141651877.1">
    <property type="nucleotide sequence ID" value="NZ_LKHV02000001.1"/>
</dbReference>
<dbReference type="EMBL" id="LKHV02000001">
    <property type="protein sequence ID" value="MCS5708941.1"/>
    <property type="molecule type" value="Genomic_DNA"/>
</dbReference>
<dbReference type="EMBL" id="LKHV01000003">
    <property type="protein sequence ID" value="KRG19327.1"/>
    <property type="molecule type" value="Genomic_DNA"/>
</dbReference>